<sequence>VGRLHRRDICVCRGRAPGRAREHVLVSARGPGVPRAGVWGVPVRVVQDSVCLWPARERGPVRVADPGRPGAAPPGDGDRGGVRGAAGAGAGGGGAVVRLVRGSCHAERRVAGGGAGRVHGGGVRAAQPGDQRAPVPATARHAAAVPGRRQPAAADGQRGRRLCAAQGADRAAHARPAHGQGRPVAGAGAHGGQGAGRVRQRRPGRAGRHGVVPARLPARQRRRRQRICGSVDLRHGVPGAAHGVRVQPQEAGGGDHGAPGVDERAGDGGVGAAAAAVPRPADGAHPRGGRHAVRARAGRRRAGAAVRGAVQHKVQADPAQHEAVPPARAAADGAVRRRDGAAEAAVARRRVGRGRRREPGQRDVRVDPRGPGPRVGVHRALRPAGVHVGRAAAARPRRGRAGRRRGRAAAAAQRGGQHGADARGDGRARLLPRPRGGGAGPRAPGHRAAGVDRPAPPAQHLPRAVL</sequence>
<name>A0ACC1LUU9_9FUNG</name>
<protein>
    <submittedName>
        <fullName evidence="1">Uncharacterized protein</fullName>
    </submittedName>
</protein>
<organism evidence="1 2">
    <name type="scientific">Coemansia aciculifera</name>
    <dbReference type="NCBI Taxonomy" id="417176"/>
    <lineage>
        <taxon>Eukaryota</taxon>
        <taxon>Fungi</taxon>
        <taxon>Fungi incertae sedis</taxon>
        <taxon>Zoopagomycota</taxon>
        <taxon>Kickxellomycotina</taxon>
        <taxon>Kickxellomycetes</taxon>
        <taxon>Kickxellales</taxon>
        <taxon>Kickxellaceae</taxon>
        <taxon>Coemansia</taxon>
    </lineage>
</organism>
<feature type="non-terminal residue" evidence="1">
    <location>
        <position position="1"/>
    </location>
</feature>
<evidence type="ECO:0000313" key="2">
    <source>
        <dbReference type="Proteomes" id="UP001139981"/>
    </source>
</evidence>
<dbReference type="Proteomes" id="UP001139981">
    <property type="component" value="Unassembled WGS sequence"/>
</dbReference>
<comment type="caution">
    <text evidence="1">The sequence shown here is derived from an EMBL/GenBank/DDBJ whole genome shotgun (WGS) entry which is preliminary data.</text>
</comment>
<accession>A0ACC1LUU9</accession>
<evidence type="ECO:0000313" key="1">
    <source>
        <dbReference type="EMBL" id="KAJ2884713.1"/>
    </source>
</evidence>
<keyword evidence="2" id="KW-1185">Reference proteome</keyword>
<proteinExistence type="predicted"/>
<reference evidence="1" key="1">
    <citation type="submission" date="2022-07" db="EMBL/GenBank/DDBJ databases">
        <title>Phylogenomic reconstructions and comparative analyses of Kickxellomycotina fungi.</title>
        <authorList>
            <person name="Reynolds N.K."/>
            <person name="Stajich J.E."/>
            <person name="Barry K."/>
            <person name="Grigoriev I.V."/>
            <person name="Crous P."/>
            <person name="Smith M.E."/>
        </authorList>
    </citation>
    <scope>NUCLEOTIDE SEQUENCE</scope>
    <source>
        <strain evidence="1">CBS 190363</strain>
    </source>
</reference>
<gene>
    <name evidence="1" type="ORF">IWW38_005398</name>
</gene>
<dbReference type="EMBL" id="JANBVB010002494">
    <property type="protein sequence ID" value="KAJ2884713.1"/>
    <property type="molecule type" value="Genomic_DNA"/>
</dbReference>
<feature type="non-terminal residue" evidence="1">
    <location>
        <position position="466"/>
    </location>
</feature>